<evidence type="ECO:0000313" key="3">
    <source>
        <dbReference type="Proteomes" id="UP000331127"/>
    </source>
</evidence>
<dbReference type="CDD" id="cd01066">
    <property type="entry name" value="APP_MetAP"/>
    <property type="match status" value="1"/>
</dbReference>
<dbReference type="GO" id="GO:0004177">
    <property type="term" value="F:aminopeptidase activity"/>
    <property type="evidence" value="ECO:0007669"/>
    <property type="project" value="UniProtKB-KW"/>
</dbReference>
<dbReference type="AlphaFoldDB" id="A0A5M3WDS0"/>
<dbReference type="SUPFAM" id="SSF55920">
    <property type="entry name" value="Creatinase/aminopeptidase"/>
    <property type="match status" value="1"/>
</dbReference>
<dbReference type="InterPro" id="IPR029149">
    <property type="entry name" value="Creatin/AminoP/Spt16_N"/>
</dbReference>
<dbReference type="OrthoDB" id="9806388at2"/>
<dbReference type="SUPFAM" id="SSF53092">
    <property type="entry name" value="Creatinase/prolidase N-terminal domain"/>
    <property type="match status" value="1"/>
</dbReference>
<dbReference type="Pfam" id="PF00557">
    <property type="entry name" value="Peptidase_M24"/>
    <property type="match status" value="1"/>
</dbReference>
<reference evidence="2 3" key="1">
    <citation type="submission" date="2019-10" db="EMBL/GenBank/DDBJ databases">
        <title>Whole genome shotgun sequence of Acrocarpospora macrocephala NBRC 16266.</title>
        <authorList>
            <person name="Ichikawa N."/>
            <person name="Kimura A."/>
            <person name="Kitahashi Y."/>
            <person name="Komaki H."/>
            <person name="Oguchi A."/>
        </authorList>
    </citation>
    <scope>NUCLEOTIDE SEQUENCE [LARGE SCALE GENOMIC DNA]</scope>
    <source>
        <strain evidence="2 3">NBRC 16266</strain>
    </source>
</reference>
<keyword evidence="2" id="KW-0031">Aminopeptidase</keyword>
<feature type="domain" description="Peptidase M24" evidence="1">
    <location>
        <begin position="130"/>
        <end position="329"/>
    </location>
</feature>
<name>A0A5M3WDS0_9ACTN</name>
<sequence length="344" mass="37006">MIAGSPAPRDEWERVLAGRHEDVREHLREVGAHVLIATDHASVRWIGGRDVEAGTVALADDETVRLIRPGTRALAQELLDEAGLRAGRVIAVETTALPAALEPVLRGHPLVDVAAFLAGRRLTHGPADLERIRAAARYASRGQDALRRHIRSGISELELFDAVNAELTAHTAPAAAIVDLMFGDRCEQVGLPPTGRRVRPGETVIFDFAPLLDGIWGDSCSTTVLGPVPREVRRLHDHAMRALDHGISMLRPGAVVGDVDRAVRGVMAEGGYEYPHMTGHGIGYKQQDFPLFDPASKVVLQAGAVLALEPGAYLDGYGVRVEHLMLIEEGGASLLTSHSLSLEP</sequence>
<dbReference type="Proteomes" id="UP000331127">
    <property type="component" value="Unassembled WGS sequence"/>
</dbReference>
<protein>
    <submittedName>
        <fullName evidence="2">Aminopeptidase</fullName>
    </submittedName>
</protein>
<comment type="caution">
    <text evidence="2">The sequence shown here is derived from an EMBL/GenBank/DDBJ whole genome shotgun (WGS) entry which is preliminary data.</text>
</comment>
<organism evidence="2 3">
    <name type="scientific">Acrocarpospora macrocephala</name>
    <dbReference type="NCBI Taxonomy" id="150177"/>
    <lineage>
        <taxon>Bacteria</taxon>
        <taxon>Bacillati</taxon>
        <taxon>Actinomycetota</taxon>
        <taxon>Actinomycetes</taxon>
        <taxon>Streptosporangiales</taxon>
        <taxon>Streptosporangiaceae</taxon>
        <taxon>Acrocarpospora</taxon>
    </lineage>
</organism>
<gene>
    <name evidence="2" type="ORF">Amac_008200</name>
</gene>
<dbReference type="RefSeq" id="WP_155352935.1">
    <property type="nucleotide sequence ID" value="NZ_BAAAHL010000077.1"/>
</dbReference>
<keyword evidence="3" id="KW-1185">Reference proteome</keyword>
<dbReference type="InterPro" id="IPR050659">
    <property type="entry name" value="Peptidase_M24B"/>
</dbReference>
<dbReference type="InterPro" id="IPR000994">
    <property type="entry name" value="Pept_M24"/>
</dbReference>
<keyword evidence="2" id="KW-0645">Protease</keyword>
<dbReference type="PANTHER" id="PTHR46112:SF2">
    <property type="entry name" value="XAA-PRO AMINOPEPTIDASE P-RELATED"/>
    <property type="match status" value="1"/>
</dbReference>
<proteinExistence type="predicted"/>
<dbReference type="EMBL" id="BLAE01000005">
    <property type="protein sequence ID" value="GES07225.1"/>
    <property type="molecule type" value="Genomic_DNA"/>
</dbReference>
<dbReference type="PANTHER" id="PTHR46112">
    <property type="entry name" value="AMINOPEPTIDASE"/>
    <property type="match status" value="1"/>
</dbReference>
<keyword evidence="2" id="KW-0378">Hydrolase</keyword>
<evidence type="ECO:0000259" key="1">
    <source>
        <dbReference type="Pfam" id="PF00557"/>
    </source>
</evidence>
<dbReference type="Gene3D" id="3.90.230.10">
    <property type="entry name" value="Creatinase/methionine aminopeptidase superfamily"/>
    <property type="match status" value="1"/>
</dbReference>
<evidence type="ECO:0000313" key="2">
    <source>
        <dbReference type="EMBL" id="GES07225.1"/>
    </source>
</evidence>
<dbReference type="InterPro" id="IPR036005">
    <property type="entry name" value="Creatinase/aminopeptidase-like"/>
</dbReference>
<accession>A0A5M3WDS0</accession>